<name>A0A7D4PQ68_9MICO</name>
<dbReference type="AlphaFoldDB" id="A0A7D4PQ68"/>
<proteinExistence type="predicted"/>
<dbReference type="RefSeq" id="WP_173492980.1">
    <property type="nucleotide sequence ID" value="NZ_CP054056.1"/>
</dbReference>
<sequence length="194" mass="22375">MADNYQVSNTPEELDAIPYPDEAFNTWGAAAVGVDPLAASFTSVPYQPVRPHVPFYRFFAYPDILDLRKAGYEVDRFIPLFDQLENVRYREALALSSMLHHPNPMTPWNPRRAKELELEVRSQLHEHGVGEIPTFLRRFLGKAFPSDTISYLTVDLINVFFWAAMAELADDLAWRNPNLSWKAEYLRFPVRTLS</sequence>
<accession>A0A7D4PQ68</accession>
<dbReference type="EMBL" id="CP054056">
    <property type="protein sequence ID" value="QKJ24681.1"/>
    <property type="molecule type" value="Genomic_DNA"/>
</dbReference>
<evidence type="ECO:0000313" key="1">
    <source>
        <dbReference type="EMBL" id="QKJ24681.1"/>
    </source>
</evidence>
<evidence type="ECO:0000313" key="2">
    <source>
        <dbReference type="Proteomes" id="UP000501003"/>
    </source>
</evidence>
<organism evidence="1 2">
    <name type="scientific">Aquiluna borgnonia</name>
    <dbReference type="NCBI Taxonomy" id="2499157"/>
    <lineage>
        <taxon>Bacteria</taxon>
        <taxon>Bacillati</taxon>
        <taxon>Actinomycetota</taxon>
        <taxon>Actinomycetes</taxon>
        <taxon>Micrococcales</taxon>
        <taxon>Microbacteriaceae</taxon>
        <taxon>Luna cluster</taxon>
        <taxon>Luna-1 subcluster</taxon>
        <taxon>Aquiluna</taxon>
    </lineage>
</organism>
<gene>
    <name evidence="1" type="ORF">HRU87_00255</name>
</gene>
<protein>
    <submittedName>
        <fullName evidence="1">Uncharacterized protein</fullName>
    </submittedName>
</protein>
<dbReference type="KEGG" id="aqg:HRU87_00255"/>
<reference evidence="1 2" key="1">
    <citation type="submission" date="2020-05" db="EMBL/GenBank/DDBJ databases">
        <title>Aquirufa sp. strain 15G-AUS-rot a new Aquirufa species.</title>
        <authorList>
            <person name="Pitt A."/>
            <person name="Hahn M.W."/>
        </authorList>
    </citation>
    <scope>NUCLEOTIDE SEQUENCE [LARGE SCALE GENOMIC DNA]</scope>
    <source>
        <strain evidence="1 2">15G-AUS-rot</strain>
    </source>
</reference>
<dbReference type="Proteomes" id="UP000501003">
    <property type="component" value="Chromosome"/>
</dbReference>
<keyword evidence="2" id="KW-1185">Reference proteome</keyword>